<organism evidence="1 2">
    <name type="scientific">Liparis tanakae</name>
    <name type="common">Tanaka's snailfish</name>
    <dbReference type="NCBI Taxonomy" id="230148"/>
    <lineage>
        <taxon>Eukaryota</taxon>
        <taxon>Metazoa</taxon>
        <taxon>Chordata</taxon>
        <taxon>Craniata</taxon>
        <taxon>Vertebrata</taxon>
        <taxon>Euteleostomi</taxon>
        <taxon>Actinopterygii</taxon>
        <taxon>Neopterygii</taxon>
        <taxon>Teleostei</taxon>
        <taxon>Neoteleostei</taxon>
        <taxon>Acanthomorphata</taxon>
        <taxon>Eupercaria</taxon>
        <taxon>Perciformes</taxon>
        <taxon>Cottioidei</taxon>
        <taxon>Cottales</taxon>
        <taxon>Liparidae</taxon>
        <taxon>Liparis</taxon>
    </lineage>
</organism>
<comment type="caution">
    <text evidence="1">The sequence shown here is derived from an EMBL/GenBank/DDBJ whole genome shotgun (WGS) entry which is preliminary data.</text>
</comment>
<dbReference type="InterPro" id="IPR042566">
    <property type="entry name" value="L1_C"/>
</dbReference>
<sequence length="112" mass="12965">MFHTLLGGLLALPPELDRAHRSLQPKPRTSDAPRPFIVRFQRYMEKEIVLNWAKSHKDISYNGNGIRIFEDFSVAVAKKRSAFNEIKGLLYKRGVRFGMLYPARLRVTYDNG</sequence>
<dbReference type="Proteomes" id="UP000314294">
    <property type="component" value="Unassembled WGS sequence"/>
</dbReference>
<accession>A0A4Z2H4Y1</accession>
<name>A0A4Z2H4Y1_9TELE</name>
<reference evidence="1 2" key="1">
    <citation type="submission" date="2019-03" db="EMBL/GenBank/DDBJ databases">
        <title>First draft genome of Liparis tanakae, snailfish: a comprehensive survey of snailfish specific genes.</title>
        <authorList>
            <person name="Kim W."/>
            <person name="Song I."/>
            <person name="Jeong J.-H."/>
            <person name="Kim D."/>
            <person name="Kim S."/>
            <person name="Ryu S."/>
            <person name="Song J.Y."/>
            <person name="Lee S.K."/>
        </authorList>
    </citation>
    <scope>NUCLEOTIDE SEQUENCE [LARGE SCALE GENOMIC DNA]</scope>
    <source>
        <tissue evidence="1">Muscle</tissue>
    </source>
</reference>
<proteinExistence type="predicted"/>
<protein>
    <submittedName>
        <fullName evidence="1">LINE-1 retrotransposable element ORF1 protein</fullName>
    </submittedName>
</protein>
<evidence type="ECO:0000313" key="1">
    <source>
        <dbReference type="EMBL" id="TNN59884.1"/>
    </source>
</evidence>
<dbReference type="Gene3D" id="3.30.250.20">
    <property type="entry name" value="L1 transposable element, C-terminal domain"/>
    <property type="match status" value="1"/>
</dbReference>
<dbReference type="PANTHER" id="PTHR11505">
    <property type="entry name" value="L1 TRANSPOSABLE ELEMENT-RELATED"/>
    <property type="match status" value="1"/>
</dbReference>
<dbReference type="EMBL" id="SRLO01000346">
    <property type="protein sequence ID" value="TNN59884.1"/>
    <property type="molecule type" value="Genomic_DNA"/>
</dbReference>
<dbReference type="InterPro" id="IPR004244">
    <property type="entry name" value="Transposase_22"/>
</dbReference>
<dbReference type="OrthoDB" id="10059413at2759"/>
<dbReference type="AlphaFoldDB" id="A0A4Z2H4Y1"/>
<evidence type="ECO:0000313" key="2">
    <source>
        <dbReference type="Proteomes" id="UP000314294"/>
    </source>
</evidence>
<keyword evidence="2" id="KW-1185">Reference proteome</keyword>
<gene>
    <name evidence="1" type="ORF">EYF80_029933</name>
</gene>